<dbReference type="GO" id="GO:1903425">
    <property type="term" value="F:fluoride transmembrane transporter activity"/>
    <property type="evidence" value="ECO:0007669"/>
    <property type="project" value="TreeGrafter"/>
</dbReference>
<evidence type="ECO:0000313" key="12">
    <source>
        <dbReference type="Proteomes" id="UP000053573"/>
    </source>
</evidence>
<dbReference type="AlphaFoldDB" id="A0A0H1BKC9"/>
<keyword evidence="5 10" id="KW-1133">Transmembrane helix</keyword>
<evidence type="ECO:0000313" key="11">
    <source>
        <dbReference type="EMBL" id="KLJ11467.1"/>
    </source>
</evidence>
<evidence type="ECO:0000256" key="5">
    <source>
        <dbReference type="ARBA" id="ARBA00022989"/>
    </source>
</evidence>
<evidence type="ECO:0000256" key="8">
    <source>
        <dbReference type="ARBA" id="ARBA00035585"/>
    </source>
</evidence>
<evidence type="ECO:0000256" key="6">
    <source>
        <dbReference type="ARBA" id="ARBA00023136"/>
    </source>
</evidence>
<comment type="caution">
    <text evidence="11">The sequence shown here is derived from an EMBL/GenBank/DDBJ whole genome shotgun (WGS) entry which is preliminary data.</text>
</comment>
<feature type="transmembrane region" description="Helical" evidence="10">
    <location>
        <begin position="301"/>
        <end position="327"/>
    </location>
</feature>
<evidence type="ECO:0000256" key="7">
    <source>
        <dbReference type="ARBA" id="ARBA00035120"/>
    </source>
</evidence>
<keyword evidence="4 10" id="KW-0812">Transmembrane</keyword>
<proteinExistence type="inferred from homology"/>
<dbReference type="OrthoDB" id="409792at2759"/>
<evidence type="ECO:0000256" key="3">
    <source>
        <dbReference type="ARBA" id="ARBA00022475"/>
    </source>
</evidence>
<feature type="transmembrane region" description="Helical" evidence="10">
    <location>
        <begin position="426"/>
        <end position="446"/>
    </location>
</feature>
<evidence type="ECO:0000256" key="1">
    <source>
        <dbReference type="ARBA" id="ARBA00002598"/>
    </source>
</evidence>
<evidence type="ECO:0000256" key="10">
    <source>
        <dbReference type="SAM" id="Phobius"/>
    </source>
</evidence>
<feature type="transmembrane region" description="Helical" evidence="10">
    <location>
        <begin position="175"/>
        <end position="196"/>
    </location>
</feature>
<feature type="transmembrane region" description="Helical" evidence="10">
    <location>
        <begin position="347"/>
        <end position="375"/>
    </location>
</feature>
<sequence length="578" mass="63545">MDGENSTVDFDSSPRTQGAQPPAEGDQELRRVPSLEEEQSGWREEERKSEEGRIADLTERAIPDTREDADEELQRERRREDTFLGDLERVGSLTELAVPPPVERVSSRRGDWAALESAESRVTTPPPSVEQVAGIEAKLSAYATRLYTVSYLVFFSMLGALARIGLQWLTSYPGAPLATGVTWANVGGCLFMGFLAEDRKLFREEWGQWKRKHSRRKSSTPNGPISHPPSHSHLPHPMKLLRRRYSRFHTHHQPEHPPPEPQPQAPEQSDQNERKEEPITPPLESAQSLQTHKAIKKTIPLYIGLTTGFCGSFTSFSTFMLDVFLALANDLPTPGHPSPPLPRNGGYSFMAVLAIIIYTLSLSIAALILGSHLAIFMDEYTPVIPYLFSRRCLDPVVSFLAIGCWLGAVFLAIWPPDRALGVHEYWRGSAAFAVVFAPLGCLLRFYVSLLLNARIPRFPLGTFAVNIFGTLVLAMCYDLQRSTHVLAVSASSFSSASEAAAAGAVSVSRLSGCQVLKGIIDGFCGCTTTVSTWVAELDSLEHEHAYVYGLVTLAVALGLLVIVVGSLKWTVGFGLAVC</sequence>
<dbReference type="PANTHER" id="PTHR28259:SF1">
    <property type="entry name" value="FLUORIDE EXPORT PROTEIN 1-RELATED"/>
    <property type="match status" value="1"/>
</dbReference>
<accession>A0A0H1BKC9</accession>
<dbReference type="InterPro" id="IPR003691">
    <property type="entry name" value="FluC"/>
</dbReference>
<dbReference type="GO" id="GO:0005886">
    <property type="term" value="C:plasma membrane"/>
    <property type="evidence" value="ECO:0007669"/>
    <property type="project" value="UniProtKB-SubCell"/>
</dbReference>
<evidence type="ECO:0000256" key="9">
    <source>
        <dbReference type="SAM" id="MobiDB-lite"/>
    </source>
</evidence>
<keyword evidence="3" id="KW-1003">Cell membrane</keyword>
<comment type="subcellular location">
    <subcellularLocation>
        <location evidence="2">Cell membrane</location>
        <topology evidence="2">Multi-pass membrane protein</topology>
    </subcellularLocation>
</comment>
<dbReference type="EMBL" id="LDEV01001555">
    <property type="protein sequence ID" value="KLJ11467.1"/>
    <property type="molecule type" value="Genomic_DNA"/>
</dbReference>
<feature type="transmembrane region" description="Helical" evidence="10">
    <location>
        <begin position="458"/>
        <end position="480"/>
    </location>
</feature>
<feature type="region of interest" description="Disordered" evidence="9">
    <location>
        <begin position="1"/>
        <end position="80"/>
    </location>
</feature>
<organism evidence="11 12">
    <name type="scientific">Blastomyces silverae</name>
    <dbReference type="NCBI Taxonomy" id="2060906"/>
    <lineage>
        <taxon>Eukaryota</taxon>
        <taxon>Fungi</taxon>
        <taxon>Dikarya</taxon>
        <taxon>Ascomycota</taxon>
        <taxon>Pezizomycotina</taxon>
        <taxon>Eurotiomycetes</taxon>
        <taxon>Eurotiomycetidae</taxon>
        <taxon>Onygenales</taxon>
        <taxon>Ajellomycetaceae</taxon>
        <taxon>Blastomyces</taxon>
    </lineage>
</organism>
<dbReference type="Proteomes" id="UP000053573">
    <property type="component" value="Unassembled WGS sequence"/>
</dbReference>
<dbReference type="Pfam" id="PF02537">
    <property type="entry name" value="CRCB"/>
    <property type="match status" value="2"/>
</dbReference>
<keyword evidence="6 10" id="KW-0472">Membrane</keyword>
<protein>
    <recommendedName>
        <fullName evidence="13">Chromosome condensation protein</fullName>
    </recommendedName>
</protein>
<dbReference type="PANTHER" id="PTHR28259">
    <property type="entry name" value="FLUORIDE EXPORT PROTEIN 1-RELATED"/>
    <property type="match status" value="1"/>
</dbReference>
<feature type="region of interest" description="Disordered" evidence="9">
    <location>
        <begin position="210"/>
        <end position="236"/>
    </location>
</feature>
<comment type="catalytic activity">
    <reaction evidence="8">
        <text>fluoride(in) = fluoride(out)</text>
        <dbReference type="Rhea" id="RHEA:76159"/>
        <dbReference type="ChEBI" id="CHEBI:17051"/>
    </reaction>
    <physiologicalReaction direction="left-to-right" evidence="8">
        <dbReference type="Rhea" id="RHEA:76160"/>
    </physiologicalReaction>
</comment>
<comment type="function">
    <text evidence="1">Fluoride channel required for the rapid expulsion of cytoplasmic fluoride.</text>
</comment>
<name>A0A0H1BKC9_9EURO</name>
<keyword evidence="12" id="KW-1185">Reference proteome</keyword>
<feature type="compositionally biased region" description="Polar residues" evidence="9">
    <location>
        <begin position="1"/>
        <end position="19"/>
    </location>
</feature>
<evidence type="ECO:0008006" key="13">
    <source>
        <dbReference type="Google" id="ProtNLM"/>
    </source>
</evidence>
<evidence type="ECO:0000256" key="4">
    <source>
        <dbReference type="ARBA" id="ARBA00022692"/>
    </source>
</evidence>
<feature type="transmembrane region" description="Helical" evidence="10">
    <location>
        <begin position="396"/>
        <end position="414"/>
    </location>
</feature>
<comment type="similarity">
    <text evidence="7">Belongs to the fluoride channel Fluc/FEX (TC 1.A.43) family.</text>
</comment>
<feature type="transmembrane region" description="Helical" evidence="10">
    <location>
        <begin position="146"/>
        <end position="169"/>
    </location>
</feature>
<gene>
    <name evidence="11" type="ORF">EMPG_13346</name>
</gene>
<dbReference type="STRING" id="2060906.A0A0H1BKC9"/>
<feature type="region of interest" description="Disordered" evidence="9">
    <location>
        <begin position="250"/>
        <end position="289"/>
    </location>
</feature>
<evidence type="ECO:0000256" key="2">
    <source>
        <dbReference type="ARBA" id="ARBA00004651"/>
    </source>
</evidence>
<feature type="compositionally biased region" description="Basic and acidic residues" evidence="9">
    <location>
        <begin position="27"/>
        <end position="80"/>
    </location>
</feature>
<feature type="transmembrane region" description="Helical" evidence="10">
    <location>
        <begin position="545"/>
        <end position="567"/>
    </location>
</feature>
<reference evidence="12" key="1">
    <citation type="journal article" date="2015" name="PLoS Genet.">
        <title>The dynamic genome and transcriptome of the human fungal pathogen Blastomyces and close relative Emmonsia.</title>
        <authorList>
            <person name="Munoz J.F."/>
            <person name="Gauthier G.M."/>
            <person name="Desjardins C.A."/>
            <person name="Gallo J.E."/>
            <person name="Holder J."/>
            <person name="Sullivan T.D."/>
            <person name="Marty A.J."/>
            <person name="Carmen J.C."/>
            <person name="Chen Z."/>
            <person name="Ding L."/>
            <person name="Gujja S."/>
            <person name="Magrini V."/>
            <person name="Misas E."/>
            <person name="Mitreva M."/>
            <person name="Priest M."/>
            <person name="Saif S."/>
            <person name="Whiston E.A."/>
            <person name="Young S."/>
            <person name="Zeng Q."/>
            <person name="Goldman W.E."/>
            <person name="Mardis E.R."/>
            <person name="Taylor J.W."/>
            <person name="McEwen J.G."/>
            <person name="Clay O.K."/>
            <person name="Klein B.S."/>
            <person name="Cuomo C.A."/>
        </authorList>
    </citation>
    <scope>NUCLEOTIDE SEQUENCE [LARGE SCALE GENOMIC DNA]</scope>
    <source>
        <strain evidence="12">UAMH 139</strain>
    </source>
</reference>